<accession>A0ABQ5VFD9</accession>
<sequence length="121" mass="13633">MLVMTAGQMSAGQAGLRQRFVENLSGELAQRYEMALDTRLRDFVADCREAGLAVGFETDRQIADFTEACLLSKNAIRHDPEFVALMQKPLMRAETKAGEMLRRWVWPHPAWVNGADETGDF</sequence>
<dbReference type="EMBL" id="BSNL01000001">
    <property type="protein sequence ID" value="GLQ25401.1"/>
    <property type="molecule type" value="Genomic_DNA"/>
</dbReference>
<reference evidence="1" key="2">
    <citation type="submission" date="2023-01" db="EMBL/GenBank/DDBJ databases">
        <title>Draft genome sequence of Sulfitobacter pacificus strain NBRC 109915.</title>
        <authorList>
            <person name="Sun Q."/>
            <person name="Mori K."/>
        </authorList>
    </citation>
    <scope>NUCLEOTIDE SEQUENCE</scope>
    <source>
        <strain evidence="1">NBRC 109915</strain>
    </source>
</reference>
<reference evidence="1" key="1">
    <citation type="journal article" date="2014" name="Int. J. Syst. Evol. Microbiol.">
        <title>Complete genome of a new Firmicutes species belonging to the dominant human colonic microbiota ('Ruminococcus bicirculans') reveals two chromosomes and a selective capacity to utilize plant glucans.</title>
        <authorList>
            <consortium name="NISC Comparative Sequencing Program"/>
            <person name="Wegmann U."/>
            <person name="Louis P."/>
            <person name="Goesmann A."/>
            <person name="Henrissat B."/>
            <person name="Duncan S.H."/>
            <person name="Flint H.J."/>
        </authorList>
    </citation>
    <scope>NUCLEOTIDE SEQUENCE</scope>
    <source>
        <strain evidence="1">NBRC 109915</strain>
    </source>
</reference>
<organism evidence="1 2">
    <name type="scientific">Sulfitobacter pacificus</name>
    <dbReference type="NCBI Taxonomy" id="1499314"/>
    <lineage>
        <taxon>Bacteria</taxon>
        <taxon>Pseudomonadati</taxon>
        <taxon>Pseudomonadota</taxon>
        <taxon>Alphaproteobacteria</taxon>
        <taxon>Rhodobacterales</taxon>
        <taxon>Roseobacteraceae</taxon>
        <taxon>Sulfitobacter</taxon>
    </lineage>
</organism>
<evidence type="ECO:0000313" key="1">
    <source>
        <dbReference type="EMBL" id="GLQ25401.1"/>
    </source>
</evidence>
<comment type="caution">
    <text evidence="1">The sequence shown here is derived from an EMBL/GenBank/DDBJ whole genome shotgun (WGS) entry which is preliminary data.</text>
</comment>
<protein>
    <submittedName>
        <fullName evidence="1">Uncharacterized protein</fullName>
    </submittedName>
</protein>
<evidence type="ECO:0000313" key="2">
    <source>
        <dbReference type="Proteomes" id="UP001161388"/>
    </source>
</evidence>
<dbReference type="Proteomes" id="UP001161388">
    <property type="component" value="Unassembled WGS sequence"/>
</dbReference>
<proteinExistence type="predicted"/>
<dbReference type="RefSeq" id="WP_284369688.1">
    <property type="nucleotide sequence ID" value="NZ_BSNL01000001.1"/>
</dbReference>
<keyword evidence="2" id="KW-1185">Reference proteome</keyword>
<name>A0ABQ5VFD9_9RHOB</name>
<gene>
    <name evidence="1" type="ORF">GCM10007927_02040</name>
</gene>